<dbReference type="EMBL" id="SJPQ01000002">
    <property type="protein sequence ID" value="TWT88950.1"/>
    <property type="molecule type" value="Genomic_DNA"/>
</dbReference>
<evidence type="ECO:0000259" key="3">
    <source>
        <dbReference type="Pfam" id="PF07596"/>
    </source>
</evidence>
<dbReference type="OrthoDB" id="285651at2"/>
<proteinExistence type="predicted"/>
<keyword evidence="2" id="KW-0812">Transmembrane</keyword>
<dbReference type="PANTHER" id="PTHR30093">
    <property type="entry name" value="GENERAL SECRETION PATHWAY PROTEIN G"/>
    <property type="match status" value="1"/>
</dbReference>
<dbReference type="InterPro" id="IPR027558">
    <property type="entry name" value="Pre_pil_HX9DG_C"/>
</dbReference>
<feature type="compositionally biased region" description="Polar residues" evidence="1">
    <location>
        <begin position="346"/>
        <end position="356"/>
    </location>
</feature>
<accession>A0A5C5ZP27</accession>
<dbReference type="AlphaFoldDB" id="A0A5C5ZP27"/>
<dbReference type="Proteomes" id="UP000315440">
    <property type="component" value="Unassembled WGS sequence"/>
</dbReference>
<feature type="transmembrane region" description="Helical" evidence="2">
    <location>
        <begin position="51"/>
        <end position="68"/>
    </location>
</feature>
<dbReference type="NCBIfam" id="TIGR04294">
    <property type="entry name" value="pre_pil_HX9DG"/>
    <property type="match status" value="1"/>
</dbReference>
<dbReference type="Pfam" id="PF07596">
    <property type="entry name" value="SBP_bac_10"/>
    <property type="match status" value="1"/>
</dbReference>
<name>A0A5C5ZP27_9BACT</name>
<feature type="domain" description="DUF1559" evidence="3">
    <location>
        <begin position="71"/>
        <end position="181"/>
    </location>
</feature>
<keyword evidence="2" id="KW-1133">Transmembrane helix</keyword>
<evidence type="ECO:0000256" key="2">
    <source>
        <dbReference type="SAM" id="Phobius"/>
    </source>
</evidence>
<protein>
    <recommendedName>
        <fullName evidence="3">DUF1559 domain-containing protein</fullName>
    </recommendedName>
</protein>
<feature type="transmembrane region" description="Helical" evidence="2">
    <location>
        <begin position="314"/>
        <end position="332"/>
    </location>
</feature>
<sequence length="364" mass="40293">MKFRIQTILWVIAVLASALATFDHFAIVWALVVLASWGVLYPASTLVERGLLVFILLILLALMIPAAMRSREPERVSRCRVNIRTTAGALLRYASEESHRLRQARTGAIDPSVHSWRTHLLPYLGHESVRSQYRLDEPWNGEANKAARSHLIPEYSCDNDDCRVNSPRALSDATTSYFAVVGPRTAWGVLSSGDTISDDPSRTILLIEQLDRGVAWSNPTDIEFGQALALLTDFQVVPSGRHFSWGKPGFFDKPPPRASPQGFNVAFADGSARFVSVPIPRDLAIAVLTANGGERISDDDFSRLYRAEIDYSKIYAFTFFVLMSLLPALRWFPIRSVAAVGRGVLPSSNRPPQSRDGSQDHASA</sequence>
<reference evidence="4 5" key="1">
    <citation type="submission" date="2019-02" db="EMBL/GenBank/DDBJ databases">
        <title>Deep-cultivation of Planctomycetes and their phenomic and genomic characterization uncovers novel biology.</title>
        <authorList>
            <person name="Wiegand S."/>
            <person name="Jogler M."/>
            <person name="Boedeker C."/>
            <person name="Pinto D."/>
            <person name="Vollmers J."/>
            <person name="Rivas-Marin E."/>
            <person name="Kohn T."/>
            <person name="Peeters S.H."/>
            <person name="Heuer A."/>
            <person name="Rast P."/>
            <person name="Oberbeckmann S."/>
            <person name="Bunk B."/>
            <person name="Jeske O."/>
            <person name="Meyerdierks A."/>
            <person name="Storesund J.E."/>
            <person name="Kallscheuer N."/>
            <person name="Luecker S."/>
            <person name="Lage O.M."/>
            <person name="Pohl T."/>
            <person name="Merkel B.J."/>
            <person name="Hornburger P."/>
            <person name="Mueller R.-W."/>
            <person name="Bruemmer F."/>
            <person name="Labrenz M."/>
            <person name="Spormann A.M."/>
            <person name="Op Den Camp H."/>
            <person name="Overmann J."/>
            <person name="Amann R."/>
            <person name="Jetten M.S.M."/>
            <person name="Mascher T."/>
            <person name="Medema M.H."/>
            <person name="Devos D.P."/>
            <person name="Kaster A.-K."/>
            <person name="Ovreas L."/>
            <person name="Rohde M."/>
            <person name="Galperin M.Y."/>
            <person name="Jogler C."/>
        </authorList>
    </citation>
    <scope>NUCLEOTIDE SEQUENCE [LARGE SCALE GENOMIC DNA]</scope>
    <source>
        <strain evidence="4 5">Mal64</strain>
    </source>
</reference>
<evidence type="ECO:0000313" key="4">
    <source>
        <dbReference type="EMBL" id="TWT88950.1"/>
    </source>
</evidence>
<evidence type="ECO:0000313" key="5">
    <source>
        <dbReference type="Proteomes" id="UP000315440"/>
    </source>
</evidence>
<keyword evidence="5" id="KW-1185">Reference proteome</keyword>
<comment type="caution">
    <text evidence="4">The sequence shown here is derived from an EMBL/GenBank/DDBJ whole genome shotgun (WGS) entry which is preliminary data.</text>
</comment>
<gene>
    <name evidence="4" type="ORF">Mal64_24400</name>
</gene>
<keyword evidence="2" id="KW-0472">Membrane</keyword>
<feature type="transmembrane region" description="Helical" evidence="2">
    <location>
        <begin position="7"/>
        <end position="39"/>
    </location>
</feature>
<organism evidence="4 5">
    <name type="scientific">Pseudobythopirellula maris</name>
    <dbReference type="NCBI Taxonomy" id="2527991"/>
    <lineage>
        <taxon>Bacteria</taxon>
        <taxon>Pseudomonadati</taxon>
        <taxon>Planctomycetota</taxon>
        <taxon>Planctomycetia</taxon>
        <taxon>Pirellulales</taxon>
        <taxon>Lacipirellulaceae</taxon>
        <taxon>Pseudobythopirellula</taxon>
    </lineage>
</organism>
<dbReference type="InterPro" id="IPR011453">
    <property type="entry name" value="DUF1559"/>
</dbReference>
<evidence type="ECO:0000256" key="1">
    <source>
        <dbReference type="SAM" id="MobiDB-lite"/>
    </source>
</evidence>
<feature type="region of interest" description="Disordered" evidence="1">
    <location>
        <begin position="345"/>
        <end position="364"/>
    </location>
</feature>